<evidence type="ECO:0000313" key="3">
    <source>
        <dbReference type="EMBL" id="MFC4723289.1"/>
    </source>
</evidence>
<sequence length="475" mass="54900">MKKLIALSIIAFISLYACKKETKTEPQNVEVQPDIPPVSPEMMENAVIYEANIRQYSPEGTFDAFTKDIPVLKELGVKIIWLMPINPISEIKRKATDGSFTSEIEDEAERKKYLGSYYSVSDYKAINPEFGTKEDFDELVSEAHKNGIYVIVDWVPNHTGWDHPWITEHPDYYTQNEKGEIIDPINPDTGESWGWTDTADLNYDNMEMRKEMIADLKYWVENHNIDGFRMDVAHKVPVDFFETVTTELKKIKPVFMLAEAEQPDLLINAFDMQYGWHVHHIFNEIAKGKATVKTFDEYMVQNENTLQDDDINMNFVTNHDENSWNGTLKERMPNNKEIFTALTYTMPGMPLIYSGQEYDLDHRLKFFEKDSIPKTRGAYFELLKKLGALKNSNPALNGGKNKASYKRLDSSENVLLFEREKDGSSLVFVGNFSNQPEQVHVSVTGEYTDYLNETKTKFPDTAITLQPWEFRIYTK</sequence>
<dbReference type="Pfam" id="PF08533">
    <property type="entry name" value="Glyco_hydro_42C"/>
    <property type="match status" value="1"/>
</dbReference>
<dbReference type="EMBL" id="JBHSGP010000014">
    <property type="protein sequence ID" value="MFC4723289.1"/>
    <property type="molecule type" value="Genomic_DNA"/>
</dbReference>
<keyword evidence="1" id="KW-0732">Signal</keyword>
<keyword evidence="4" id="KW-1185">Reference proteome</keyword>
<evidence type="ECO:0000313" key="4">
    <source>
        <dbReference type="Proteomes" id="UP001595953"/>
    </source>
</evidence>
<comment type="caution">
    <text evidence="3">The sequence shown here is derived from an EMBL/GenBank/DDBJ whole genome shotgun (WGS) entry which is preliminary data.</text>
</comment>
<dbReference type="InterPro" id="IPR013780">
    <property type="entry name" value="Glyco_hydro_b"/>
</dbReference>
<dbReference type="PANTHER" id="PTHR47786:SF2">
    <property type="entry name" value="GLYCOSYL HYDROLASE FAMILY 13 CATALYTIC DOMAIN-CONTAINING PROTEIN"/>
    <property type="match status" value="1"/>
</dbReference>
<dbReference type="InterPro" id="IPR017853">
    <property type="entry name" value="GH"/>
</dbReference>
<dbReference type="SUPFAM" id="SSF51011">
    <property type="entry name" value="Glycosyl hydrolase domain"/>
    <property type="match status" value="1"/>
</dbReference>
<dbReference type="PANTHER" id="PTHR47786">
    <property type="entry name" value="ALPHA-1,4-GLUCAN:MALTOSE-1-PHOSPHATE MALTOSYLTRANSFERASE"/>
    <property type="match status" value="1"/>
</dbReference>
<dbReference type="GO" id="GO:0016787">
    <property type="term" value="F:hydrolase activity"/>
    <property type="evidence" value="ECO:0007669"/>
    <property type="project" value="UniProtKB-KW"/>
</dbReference>
<reference evidence="4" key="1">
    <citation type="journal article" date="2019" name="Int. J. Syst. Evol. Microbiol.">
        <title>The Global Catalogue of Microorganisms (GCM) 10K type strain sequencing project: providing services to taxonomists for standard genome sequencing and annotation.</title>
        <authorList>
            <consortium name="The Broad Institute Genomics Platform"/>
            <consortium name="The Broad Institute Genome Sequencing Center for Infectious Disease"/>
            <person name="Wu L."/>
            <person name="Ma J."/>
        </authorList>
    </citation>
    <scope>NUCLEOTIDE SEQUENCE [LARGE SCALE GENOMIC DNA]</scope>
    <source>
        <strain evidence="4">CCUG 63682</strain>
    </source>
</reference>
<protein>
    <submittedName>
        <fullName evidence="3">Alpha-amylase family glycosyl hydrolase</fullName>
    </submittedName>
</protein>
<feature type="chain" id="PRO_5047264433" evidence="1">
    <location>
        <begin position="20"/>
        <end position="475"/>
    </location>
</feature>
<dbReference type="Pfam" id="PF00128">
    <property type="entry name" value="Alpha-amylase"/>
    <property type="match status" value="1"/>
</dbReference>
<dbReference type="Proteomes" id="UP001595953">
    <property type="component" value="Unassembled WGS sequence"/>
</dbReference>
<dbReference type="CDD" id="cd11313">
    <property type="entry name" value="AmyAc_arch_bac_AmyA"/>
    <property type="match status" value="1"/>
</dbReference>
<dbReference type="SMART" id="SM00642">
    <property type="entry name" value="Aamy"/>
    <property type="match status" value="1"/>
</dbReference>
<dbReference type="Gene3D" id="2.60.40.1180">
    <property type="entry name" value="Golgi alpha-mannosidase II"/>
    <property type="match status" value="1"/>
</dbReference>
<proteinExistence type="predicted"/>
<dbReference type="PROSITE" id="PS51257">
    <property type="entry name" value="PROKAR_LIPOPROTEIN"/>
    <property type="match status" value="1"/>
</dbReference>
<organism evidence="3 4">
    <name type="scientific">Geojedonia litorea</name>
    <dbReference type="NCBI Taxonomy" id="1268269"/>
    <lineage>
        <taxon>Bacteria</taxon>
        <taxon>Pseudomonadati</taxon>
        <taxon>Bacteroidota</taxon>
        <taxon>Flavobacteriia</taxon>
        <taxon>Flavobacteriales</taxon>
        <taxon>Flavobacteriaceae</taxon>
        <taxon>Geojedonia</taxon>
    </lineage>
</organism>
<dbReference type="Gene3D" id="3.20.20.80">
    <property type="entry name" value="Glycosidases"/>
    <property type="match status" value="1"/>
</dbReference>
<feature type="domain" description="Glycosyl hydrolase family 13 catalytic" evidence="2">
    <location>
        <begin position="37"/>
        <end position="390"/>
    </location>
</feature>
<accession>A0ABV9N7H6</accession>
<gene>
    <name evidence="3" type="ORF">ACFO5O_13215</name>
</gene>
<dbReference type="SUPFAM" id="SSF51445">
    <property type="entry name" value="(Trans)glycosidases"/>
    <property type="match status" value="1"/>
</dbReference>
<evidence type="ECO:0000256" key="1">
    <source>
        <dbReference type="SAM" id="SignalP"/>
    </source>
</evidence>
<feature type="signal peptide" evidence="1">
    <location>
        <begin position="1"/>
        <end position="19"/>
    </location>
</feature>
<keyword evidence="3" id="KW-0378">Hydrolase</keyword>
<dbReference type="InterPro" id="IPR013739">
    <property type="entry name" value="Beta_galactosidase_C"/>
</dbReference>
<evidence type="ECO:0000259" key="2">
    <source>
        <dbReference type="SMART" id="SM00642"/>
    </source>
</evidence>
<dbReference type="RefSeq" id="WP_387964545.1">
    <property type="nucleotide sequence ID" value="NZ_JBHSGP010000014.1"/>
</dbReference>
<dbReference type="InterPro" id="IPR006047">
    <property type="entry name" value="GH13_cat_dom"/>
</dbReference>
<name>A0ABV9N7H6_9FLAO</name>